<accession>A0A812Q1Z0</accession>
<organism evidence="1 2">
    <name type="scientific">Symbiodinium natans</name>
    <dbReference type="NCBI Taxonomy" id="878477"/>
    <lineage>
        <taxon>Eukaryota</taxon>
        <taxon>Sar</taxon>
        <taxon>Alveolata</taxon>
        <taxon>Dinophyceae</taxon>
        <taxon>Suessiales</taxon>
        <taxon>Symbiodiniaceae</taxon>
        <taxon>Symbiodinium</taxon>
    </lineage>
</organism>
<evidence type="ECO:0000313" key="1">
    <source>
        <dbReference type="EMBL" id="CAE7367801.1"/>
    </source>
</evidence>
<protein>
    <submittedName>
        <fullName evidence="1">Uncharacterized protein</fullName>
    </submittedName>
</protein>
<evidence type="ECO:0000313" key="2">
    <source>
        <dbReference type="Proteomes" id="UP000604046"/>
    </source>
</evidence>
<dbReference type="Proteomes" id="UP000604046">
    <property type="component" value="Unassembled WGS sequence"/>
</dbReference>
<sequence>MAQAKPRAVKAQTKRRSLAVLALAGTAAGFSRALAGPVGLQTLRKRYLETKSMQTLPKPGVLAPWTDIERVFTIVPHSLRRDIEQLEYLVSRQVLAPDRQRFVEEQALPEYRRLLLHVLVAAGGKDAFIVTPPQPQFGLYFALQGRALHLHPGQRIPGAAVAADLASVHEELLHKEHRVCVVDDFFTPDALKALQDYLLESTIWSQVKFGHVGTYLDTGFASDLVSQIDEELRQQLPILSDKELHNAWAYMYDGSLGGIDTHADDCQVQINFFVSPSSANLWSEEDSLPAGGLVLYGVGPPADWNYSDYNSIVQNPQIDEILQANNYWNVTIPYIENRAVLFDSTYFHKTDCMRFKKGYTNRRINVTFLYGHRRALVPAPGVSPEATSGRVPREQEELQKRRERCFRAGPVTLDDEDWRWLGQAVQRRLKRIKSEDWIASVEVLASAAAEVTISFVLFSAEEVYVAEGEVGPDAPLAIEALRERSLRPSGAFEP</sequence>
<reference evidence="1" key="1">
    <citation type="submission" date="2021-02" db="EMBL/GenBank/DDBJ databases">
        <authorList>
            <person name="Dougan E. K."/>
            <person name="Rhodes N."/>
            <person name="Thang M."/>
            <person name="Chan C."/>
        </authorList>
    </citation>
    <scope>NUCLEOTIDE SEQUENCE</scope>
</reference>
<gene>
    <name evidence="1" type="ORF">SNAT2548_LOCUS20003</name>
</gene>
<dbReference type="EMBL" id="CAJNDS010002196">
    <property type="protein sequence ID" value="CAE7367801.1"/>
    <property type="molecule type" value="Genomic_DNA"/>
</dbReference>
<name>A0A812Q1Z0_9DINO</name>
<proteinExistence type="predicted"/>
<comment type="caution">
    <text evidence="1">The sequence shown here is derived from an EMBL/GenBank/DDBJ whole genome shotgun (WGS) entry which is preliminary data.</text>
</comment>
<dbReference type="OrthoDB" id="413556at2759"/>
<dbReference type="AlphaFoldDB" id="A0A812Q1Z0"/>
<keyword evidence="2" id="KW-1185">Reference proteome</keyword>